<dbReference type="AlphaFoldDB" id="A0A9D4V022"/>
<dbReference type="Proteomes" id="UP000886520">
    <property type="component" value="Chromosome 7"/>
</dbReference>
<gene>
    <name evidence="2" type="ORF">GOP47_0007104</name>
</gene>
<feature type="compositionally biased region" description="Low complexity" evidence="1">
    <location>
        <begin position="366"/>
        <end position="376"/>
    </location>
</feature>
<reference evidence="2" key="1">
    <citation type="submission" date="2021-01" db="EMBL/GenBank/DDBJ databases">
        <title>Adiantum capillus-veneris genome.</title>
        <authorList>
            <person name="Fang Y."/>
            <person name="Liao Q."/>
        </authorList>
    </citation>
    <scope>NUCLEOTIDE SEQUENCE</scope>
    <source>
        <strain evidence="2">H3</strain>
        <tissue evidence="2">Leaf</tissue>
    </source>
</reference>
<feature type="region of interest" description="Disordered" evidence="1">
    <location>
        <begin position="352"/>
        <end position="376"/>
    </location>
</feature>
<feature type="region of interest" description="Disordered" evidence="1">
    <location>
        <begin position="524"/>
        <end position="546"/>
    </location>
</feature>
<organism evidence="2 3">
    <name type="scientific">Adiantum capillus-veneris</name>
    <name type="common">Maidenhair fern</name>
    <dbReference type="NCBI Taxonomy" id="13818"/>
    <lineage>
        <taxon>Eukaryota</taxon>
        <taxon>Viridiplantae</taxon>
        <taxon>Streptophyta</taxon>
        <taxon>Embryophyta</taxon>
        <taxon>Tracheophyta</taxon>
        <taxon>Polypodiopsida</taxon>
        <taxon>Polypodiidae</taxon>
        <taxon>Polypodiales</taxon>
        <taxon>Pteridineae</taxon>
        <taxon>Pteridaceae</taxon>
        <taxon>Vittarioideae</taxon>
        <taxon>Adiantum</taxon>
    </lineage>
</organism>
<keyword evidence="3" id="KW-1185">Reference proteome</keyword>
<dbReference type="OrthoDB" id="1924435at2759"/>
<sequence>MPNRHVLRNVHSPAGYGSRRTKKEPELEAKKTRGRSVKKLVRSLSDSYAAVTSPLTCKKKTSCQSRTPSLKTMKTTAATSLLPLKPSLSVSCRPVMQSASRKDSLSMPLKPAFSVSCRPVMQPASRKDSLASMVAASHRQRAPAIGLSKRLLHATPVSLPSMHVNKRRLQSTEGDQKTTIMRSPPSALAPRHLQNAIDGGKTSSSAIENLTEIGLYQTLRLESNETVHRQTRHALEALSSDCKNRTTLEWQQLEALLNHKDDEVERLQTAGLMLKELCVKQDDEIKTLKAAFPATLREVADLREACLKQEKELAYSRVALPALQAQITSLSEQLSSLTEELTQMKALKEASSEKVSSHFHDREASHSSSSCLSMEPSPVTNGFLEHLRHSRRGRNIPTACQEQGPMPIRVCETASSSCSSVTSIERSSEMLGNTKHRRGFSAVLSVEHMLKGSGKRSGRRLLVDNDIVHTLRELDNFADREQMLLQARCADAVKELRSSSSRFASLEPIKSILTCASPQLHEESLENERPKINQLPKENKWNLRPT</sequence>
<feature type="region of interest" description="Disordered" evidence="1">
    <location>
        <begin position="1"/>
        <end position="35"/>
    </location>
</feature>
<evidence type="ECO:0000313" key="3">
    <source>
        <dbReference type="Proteomes" id="UP000886520"/>
    </source>
</evidence>
<comment type="caution">
    <text evidence="2">The sequence shown here is derived from an EMBL/GenBank/DDBJ whole genome shotgun (WGS) entry which is preliminary data.</text>
</comment>
<name>A0A9D4V022_ADICA</name>
<evidence type="ECO:0000256" key="1">
    <source>
        <dbReference type="SAM" id="MobiDB-lite"/>
    </source>
</evidence>
<dbReference type="PANTHER" id="PTHR35493:SF1">
    <property type="entry name" value="STRUCTURAL MAINTENANCE OF CHROMOSOMES PROTEIN"/>
    <property type="match status" value="1"/>
</dbReference>
<evidence type="ECO:0000313" key="2">
    <source>
        <dbReference type="EMBL" id="KAI5077280.1"/>
    </source>
</evidence>
<dbReference type="EMBL" id="JABFUD020000007">
    <property type="protein sequence ID" value="KAI5077280.1"/>
    <property type="molecule type" value="Genomic_DNA"/>
</dbReference>
<dbReference type="PANTHER" id="PTHR35493">
    <property type="entry name" value="STRUCTURAL MAINTENANCE OF CHROMOSOMES PROTEIN"/>
    <property type="match status" value="1"/>
</dbReference>
<feature type="compositionally biased region" description="Basic and acidic residues" evidence="1">
    <location>
        <begin position="352"/>
        <end position="365"/>
    </location>
</feature>
<accession>A0A9D4V022</accession>
<protein>
    <submittedName>
        <fullName evidence="2">Uncharacterized protein</fullName>
    </submittedName>
</protein>
<proteinExistence type="predicted"/>